<accession>A0A835IZW6</accession>
<evidence type="ECO:0000313" key="4">
    <source>
        <dbReference type="EMBL" id="KAF9660913.1"/>
    </source>
</evidence>
<feature type="domain" description="C-JID" evidence="3">
    <location>
        <begin position="275"/>
        <end position="398"/>
    </location>
</feature>
<dbReference type="SUPFAM" id="SSF52058">
    <property type="entry name" value="L domain-like"/>
    <property type="match status" value="1"/>
</dbReference>
<name>A0A835IZW6_9ROSI</name>
<dbReference type="EMBL" id="JADGMS010000019">
    <property type="protein sequence ID" value="KAF9660913.1"/>
    <property type="molecule type" value="Genomic_DNA"/>
</dbReference>
<dbReference type="PANTHER" id="PTHR11017">
    <property type="entry name" value="LEUCINE-RICH REPEAT-CONTAINING PROTEIN"/>
    <property type="match status" value="1"/>
</dbReference>
<reference evidence="4 5" key="1">
    <citation type="submission" date="2020-10" db="EMBL/GenBank/DDBJ databases">
        <title>Plant Genome Project.</title>
        <authorList>
            <person name="Zhang R.-G."/>
        </authorList>
    </citation>
    <scope>NUCLEOTIDE SEQUENCE [LARGE SCALE GENOMIC DNA]</scope>
    <source>
        <strain evidence="4">FAFU-HL-1</strain>
        <tissue evidence="4">Leaf</tissue>
    </source>
</reference>
<dbReference type="AlphaFoldDB" id="A0A835IZW6"/>
<dbReference type="OrthoDB" id="850660at2759"/>
<dbReference type="InterPro" id="IPR032675">
    <property type="entry name" value="LRR_dom_sf"/>
</dbReference>
<evidence type="ECO:0000256" key="1">
    <source>
        <dbReference type="ARBA" id="ARBA00022614"/>
    </source>
</evidence>
<comment type="caution">
    <text evidence="4">The sequence shown here is derived from an EMBL/GenBank/DDBJ whole genome shotgun (WGS) entry which is preliminary data.</text>
</comment>
<evidence type="ECO:0000256" key="2">
    <source>
        <dbReference type="ARBA" id="ARBA00022737"/>
    </source>
</evidence>
<dbReference type="Proteomes" id="UP000657918">
    <property type="component" value="Unassembled WGS sequence"/>
</dbReference>
<dbReference type="GO" id="GO:0006952">
    <property type="term" value="P:defense response"/>
    <property type="evidence" value="ECO:0007669"/>
    <property type="project" value="InterPro"/>
</dbReference>
<keyword evidence="2" id="KW-0677">Repeat</keyword>
<evidence type="ECO:0000313" key="5">
    <source>
        <dbReference type="Proteomes" id="UP000657918"/>
    </source>
</evidence>
<dbReference type="PANTHER" id="PTHR11017:SF509">
    <property type="entry name" value="ADP-RIBOSYL CYCLASE_CYCLIC ADP-RIBOSE HYDROLASE"/>
    <property type="match status" value="1"/>
</dbReference>
<keyword evidence="5" id="KW-1185">Reference proteome</keyword>
<dbReference type="Gene3D" id="3.80.10.10">
    <property type="entry name" value="Ribonuclease Inhibitor"/>
    <property type="match status" value="2"/>
</dbReference>
<keyword evidence="1" id="KW-0433">Leucine-rich repeat</keyword>
<protein>
    <recommendedName>
        <fullName evidence="3">C-JID domain-containing protein</fullName>
    </recommendedName>
</protein>
<gene>
    <name evidence="4" type="ORF">SADUNF_Sadunf19G0013100</name>
</gene>
<dbReference type="InterPro" id="IPR045344">
    <property type="entry name" value="C-JID"/>
</dbReference>
<dbReference type="InterPro" id="IPR044974">
    <property type="entry name" value="Disease_R_plants"/>
</dbReference>
<dbReference type="Pfam" id="PF20160">
    <property type="entry name" value="C-JID"/>
    <property type="match status" value="1"/>
</dbReference>
<proteinExistence type="predicted"/>
<sequence>MAINLMKVNDMSVDENVFCNLQNLRLLQLNHVKLGGGCEYLLRKLTWLCWHGFPLSYIPDGLYGENLVAIDMRYSNLRQVKNSKNLKNLSLCGCKGSTSTTLASRLRSWFLPQSPIPTNLLPPSFHGLDRLATLSLRDCNLSDDALPRDLGSLRSLTNLELNRNSFRSLPASLSNLLRLTSLKLDDNERIETIPDLPRNLDILQASNCTSLERLPDISLASRLRLLYIANCPKLIEAPGLDKSKSISHIDMEGCYDISNTLKNSIHKGCFTGMVLPGNEIPALFNYKTEGATILFKLPEFNGRILNGINVCIVCSSHLEKEETKQIRINLTNHTTGFTKSFRAVAINLVKSCEDHLWQGHLSNKVFKLGSEDEVELIVDCRDTMTVKKTGVYLVFEQDEARLNSKRSLDTDDVAGSSCDNPLQTKRMRFETSQQNIEENMDVA</sequence>
<evidence type="ECO:0000259" key="3">
    <source>
        <dbReference type="Pfam" id="PF20160"/>
    </source>
</evidence>
<organism evidence="4 5">
    <name type="scientific">Salix dunnii</name>
    <dbReference type="NCBI Taxonomy" id="1413687"/>
    <lineage>
        <taxon>Eukaryota</taxon>
        <taxon>Viridiplantae</taxon>
        <taxon>Streptophyta</taxon>
        <taxon>Embryophyta</taxon>
        <taxon>Tracheophyta</taxon>
        <taxon>Spermatophyta</taxon>
        <taxon>Magnoliopsida</taxon>
        <taxon>eudicotyledons</taxon>
        <taxon>Gunneridae</taxon>
        <taxon>Pentapetalae</taxon>
        <taxon>rosids</taxon>
        <taxon>fabids</taxon>
        <taxon>Malpighiales</taxon>
        <taxon>Salicaceae</taxon>
        <taxon>Saliceae</taxon>
        <taxon>Salix</taxon>
    </lineage>
</organism>